<sequence>MESPSPFSHLFSLNWSPSENDVLLIENLISDSSKSLHRLNSEIAQLQTTLQKLEQQRDSVQDYVEAHKALLLPARRLPPEIVARIFGHCLRTDCNPACSQSEAPLLLGRVCKDWRELSLSTPCLWASIHIVIPMYASSQILCPLIDARRTGIEAWLGRSGSLPLSVSLYLPSPSEDLPGRFHYPDSVVLRHLENLLDCVFQRSNRWHTMQFRWNDMCLSLMGKLWPWGGNRDFPLLRCFKMNYGTEDRADEIARFEGEWLSNAPDLQYLSLRHMDLGSFLEEPFSWPQLTHLEIQASMMSLSSAVQVLMQCSNLHSLTMTPILDPRVTDDELPDRIRVITLPFLNSLRIGIALRLSDPGNPVDTGNIFCYLEAPTLRCLKLQIHHSRNVQEPITCIPFIGLLNSNNQIEELDIQVPHDCFHTMLVESLSLLPNLKTLYIRNYKFDDYILHLLTPSSATQVDDEDQLELLCPSLNQLYLLGYGINNDDQLLLNLAHSRYNANPSAVSLATGSMSLRIVARLHTLHVLVNRYEQIADVQHQLQSLRDQGMDVIFAYWEEGKRGSSAGVEVEAIGPCIGYKEFRRKLESEEY</sequence>
<dbReference type="AlphaFoldDB" id="A0A8H5G1H8"/>
<accession>A0A8H5G1H8</accession>
<evidence type="ECO:0000313" key="2">
    <source>
        <dbReference type="EMBL" id="KAF5356614.1"/>
    </source>
</evidence>
<reference evidence="2 3" key="1">
    <citation type="journal article" date="2020" name="ISME J.">
        <title>Uncovering the hidden diversity of litter-decomposition mechanisms in mushroom-forming fungi.</title>
        <authorList>
            <person name="Floudas D."/>
            <person name="Bentzer J."/>
            <person name="Ahren D."/>
            <person name="Johansson T."/>
            <person name="Persson P."/>
            <person name="Tunlid A."/>
        </authorList>
    </citation>
    <scope>NUCLEOTIDE SEQUENCE [LARGE SCALE GENOMIC DNA]</scope>
    <source>
        <strain evidence="2 3">CBS 291.85</strain>
    </source>
</reference>
<comment type="caution">
    <text evidence="2">The sequence shown here is derived from an EMBL/GenBank/DDBJ whole genome shotgun (WGS) entry which is preliminary data.</text>
</comment>
<gene>
    <name evidence="2" type="ORF">D9758_008214</name>
</gene>
<keyword evidence="1" id="KW-0175">Coiled coil</keyword>
<evidence type="ECO:0000256" key="1">
    <source>
        <dbReference type="SAM" id="Coils"/>
    </source>
</evidence>
<organism evidence="2 3">
    <name type="scientific">Tetrapyrgos nigripes</name>
    <dbReference type="NCBI Taxonomy" id="182062"/>
    <lineage>
        <taxon>Eukaryota</taxon>
        <taxon>Fungi</taxon>
        <taxon>Dikarya</taxon>
        <taxon>Basidiomycota</taxon>
        <taxon>Agaricomycotina</taxon>
        <taxon>Agaricomycetes</taxon>
        <taxon>Agaricomycetidae</taxon>
        <taxon>Agaricales</taxon>
        <taxon>Marasmiineae</taxon>
        <taxon>Marasmiaceae</taxon>
        <taxon>Tetrapyrgos</taxon>
    </lineage>
</organism>
<evidence type="ECO:0008006" key="4">
    <source>
        <dbReference type="Google" id="ProtNLM"/>
    </source>
</evidence>
<dbReference type="InterPro" id="IPR032675">
    <property type="entry name" value="LRR_dom_sf"/>
</dbReference>
<dbReference type="Proteomes" id="UP000559256">
    <property type="component" value="Unassembled WGS sequence"/>
</dbReference>
<dbReference type="Gene3D" id="1.20.1280.50">
    <property type="match status" value="1"/>
</dbReference>
<keyword evidence="3" id="KW-1185">Reference proteome</keyword>
<name>A0A8H5G1H8_9AGAR</name>
<dbReference type="OrthoDB" id="3365698at2759"/>
<evidence type="ECO:0000313" key="3">
    <source>
        <dbReference type="Proteomes" id="UP000559256"/>
    </source>
</evidence>
<dbReference type="EMBL" id="JAACJM010000054">
    <property type="protein sequence ID" value="KAF5356614.1"/>
    <property type="molecule type" value="Genomic_DNA"/>
</dbReference>
<feature type="coiled-coil region" evidence="1">
    <location>
        <begin position="36"/>
        <end position="70"/>
    </location>
</feature>
<dbReference type="Gene3D" id="3.80.10.10">
    <property type="entry name" value="Ribonuclease Inhibitor"/>
    <property type="match status" value="1"/>
</dbReference>
<dbReference type="SUPFAM" id="SSF52047">
    <property type="entry name" value="RNI-like"/>
    <property type="match status" value="1"/>
</dbReference>
<proteinExistence type="predicted"/>
<protein>
    <recommendedName>
        <fullName evidence="4">F-box domain-containing protein</fullName>
    </recommendedName>
</protein>